<dbReference type="InParanoid" id="A0A151GY92"/>
<dbReference type="NCBIfam" id="TIGR01571">
    <property type="entry name" value="A_thal_Cys_rich"/>
    <property type="match status" value="1"/>
</dbReference>
<comment type="caution">
    <text evidence="2">The sequence shown here is derived from an EMBL/GenBank/DDBJ whole genome shotgun (WGS) entry which is preliminary data.</text>
</comment>
<proteinExistence type="predicted"/>
<feature type="region of interest" description="Disordered" evidence="1">
    <location>
        <begin position="1"/>
        <end position="59"/>
    </location>
</feature>
<dbReference type="GeneID" id="63715867"/>
<accession>A0A151GY92</accession>
<evidence type="ECO:0000256" key="1">
    <source>
        <dbReference type="SAM" id="MobiDB-lite"/>
    </source>
</evidence>
<evidence type="ECO:0008006" key="4">
    <source>
        <dbReference type="Google" id="ProtNLM"/>
    </source>
</evidence>
<gene>
    <name evidence="2" type="ORF">DCS_03224</name>
</gene>
<organism evidence="2 3">
    <name type="scientific">Drechmeria coniospora</name>
    <name type="common">Nematophagous fungus</name>
    <name type="synonym">Meria coniospora</name>
    <dbReference type="NCBI Taxonomy" id="98403"/>
    <lineage>
        <taxon>Eukaryota</taxon>
        <taxon>Fungi</taxon>
        <taxon>Dikarya</taxon>
        <taxon>Ascomycota</taxon>
        <taxon>Pezizomycotina</taxon>
        <taxon>Sordariomycetes</taxon>
        <taxon>Hypocreomycetidae</taxon>
        <taxon>Hypocreales</taxon>
        <taxon>Ophiocordycipitaceae</taxon>
        <taxon>Drechmeria</taxon>
    </lineage>
</organism>
<reference evidence="2 3" key="1">
    <citation type="journal article" date="2016" name="Sci. Rep.">
        <title>Insights into Adaptations to a Near-Obligate Nematode Endoparasitic Lifestyle from the Finished Genome of Drechmeria coniospora.</title>
        <authorList>
            <person name="Zhang L."/>
            <person name="Zhou Z."/>
            <person name="Guo Q."/>
            <person name="Fokkens L."/>
            <person name="Miskei M."/>
            <person name="Pocsi I."/>
            <person name="Zhang W."/>
            <person name="Chen M."/>
            <person name="Wang L."/>
            <person name="Sun Y."/>
            <person name="Donzelli B.G."/>
            <person name="Gibson D.M."/>
            <person name="Nelson D.R."/>
            <person name="Luo J.G."/>
            <person name="Rep M."/>
            <person name="Liu H."/>
            <person name="Yang S."/>
            <person name="Wang J."/>
            <person name="Krasnoff S.B."/>
            <person name="Xu Y."/>
            <person name="Molnar I."/>
            <person name="Lin M."/>
        </authorList>
    </citation>
    <scope>NUCLEOTIDE SEQUENCE [LARGE SCALE GENOMIC DNA]</scope>
    <source>
        <strain evidence="2 3">ARSEF 6962</strain>
    </source>
</reference>
<feature type="compositionally biased region" description="Low complexity" evidence="1">
    <location>
        <begin position="35"/>
        <end position="49"/>
    </location>
</feature>
<dbReference type="Proteomes" id="UP000076580">
    <property type="component" value="Chromosome 01"/>
</dbReference>
<name>A0A151GY92_DRECN</name>
<dbReference type="PANTHER" id="PTHR15907">
    <property type="entry name" value="DUF614 FAMILY PROTEIN-RELATED"/>
    <property type="match status" value="1"/>
</dbReference>
<protein>
    <recommendedName>
        <fullName evidence="4">PLAC8 family protein</fullName>
    </recommendedName>
</protein>
<dbReference type="AlphaFoldDB" id="A0A151GY92"/>
<keyword evidence="3" id="KW-1185">Reference proteome</keyword>
<feature type="compositionally biased region" description="Low complexity" evidence="1">
    <location>
        <begin position="1"/>
        <end position="25"/>
    </location>
</feature>
<sequence length="224" mass="24233">MDAQQADQAQQQAAAAAQPADTVTPAPAPAPAPGSAPTTAPAAPATGTSHSNGPIDEQDLNDWKTRFNDVLARPSEHINSKSAAQASPWHAGFFECFKPIDLCLISCCLPCVTFGKTHHRLRKNGDLVGYEPINTSCLLFWGSTCCWLYWIPLAMQRQNVREKYNLQGSCLVDLAVSCCLGCCTVIQSDKEAEYHEALLKSSGVQQQYQSNTEMTYPEAKPAGT</sequence>
<dbReference type="InterPro" id="IPR006461">
    <property type="entry name" value="PLAC_motif_containing"/>
</dbReference>
<dbReference type="Pfam" id="PF04749">
    <property type="entry name" value="PLAC8"/>
    <property type="match status" value="1"/>
</dbReference>
<dbReference type="OrthoDB" id="1045822at2759"/>
<evidence type="ECO:0000313" key="3">
    <source>
        <dbReference type="Proteomes" id="UP000076580"/>
    </source>
</evidence>
<evidence type="ECO:0000313" key="2">
    <source>
        <dbReference type="EMBL" id="KYK62079.1"/>
    </source>
</evidence>
<dbReference type="EMBL" id="LAYC01000001">
    <property type="protein sequence ID" value="KYK62079.1"/>
    <property type="molecule type" value="Genomic_DNA"/>
</dbReference>
<dbReference type="STRING" id="98403.A0A151GY92"/>
<dbReference type="RefSeq" id="XP_040661431.1">
    <property type="nucleotide sequence ID" value="XM_040800548.1"/>
</dbReference>